<dbReference type="AlphaFoldDB" id="A0A8S4QRQ4"/>
<evidence type="ECO:0000313" key="1">
    <source>
        <dbReference type="EMBL" id="CAH2211723.1"/>
    </source>
</evidence>
<dbReference type="Proteomes" id="UP000838756">
    <property type="component" value="Unassembled WGS sequence"/>
</dbReference>
<sequence>MKYLGLVLDSLWKFEEHFWSLGPKLIGAAGALSQLLPNLGGTNVGCCRLYTGVVRSMALYGAAIWAAHYSPLCLNITV</sequence>
<protein>
    <submittedName>
        <fullName evidence="1">Jg27690 protein</fullName>
    </submittedName>
</protein>
<name>A0A8S4QRQ4_9NEOP</name>
<accession>A0A8S4QRQ4</accession>
<proteinExistence type="predicted"/>
<comment type="caution">
    <text evidence="1">The sequence shown here is derived from an EMBL/GenBank/DDBJ whole genome shotgun (WGS) entry which is preliminary data.</text>
</comment>
<dbReference type="OrthoDB" id="6914691at2759"/>
<evidence type="ECO:0000313" key="2">
    <source>
        <dbReference type="Proteomes" id="UP000838756"/>
    </source>
</evidence>
<gene>
    <name evidence="1" type="primary">jg27690</name>
    <name evidence="1" type="ORF">PAEG_LOCUS3433</name>
</gene>
<organism evidence="1 2">
    <name type="scientific">Pararge aegeria aegeria</name>
    <dbReference type="NCBI Taxonomy" id="348720"/>
    <lineage>
        <taxon>Eukaryota</taxon>
        <taxon>Metazoa</taxon>
        <taxon>Ecdysozoa</taxon>
        <taxon>Arthropoda</taxon>
        <taxon>Hexapoda</taxon>
        <taxon>Insecta</taxon>
        <taxon>Pterygota</taxon>
        <taxon>Neoptera</taxon>
        <taxon>Endopterygota</taxon>
        <taxon>Lepidoptera</taxon>
        <taxon>Glossata</taxon>
        <taxon>Ditrysia</taxon>
        <taxon>Papilionoidea</taxon>
        <taxon>Nymphalidae</taxon>
        <taxon>Satyrinae</taxon>
        <taxon>Satyrini</taxon>
        <taxon>Parargina</taxon>
        <taxon>Pararge</taxon>
    </lineage>
</organism>
<keyword evidence="2" id="KW-1185">Reference proteome</keyword>
<reference evidence="1" key="1">
    <citation type="submission" date="2022-03" db="EMBL/GenBank/DDBJ databases">
        <authorList>
            <person name="Lindestad O."/>
        </authorList>
    </citation>
    <scope>NUCLEOTIDE SEQUENCE</scope>
</reference>
<dbReference type="EMBL" id="CAKXAJ010011020">
    <property type="protein sequence ID" value="CAH2211723.1"/>
    <property type="molecule type" value="Genomic_DNA"/>
</dbReference>